<protein>
    <submittedName>
        <fullName evidence="1">Uncharacterized protein</fullName>
    </submittedName>
</protein>
<feature type="non-terminal residue" evidence="1">
    <location>
        <position position="30"/>
    </location>
</feature>
<dbReference type="EMBL" id="FLQV01000468">
    <property type="protein sequence ID" value="SBS93376.1"/>
    <property type="molecule type" value="Genomic_DNA"/>
</dbReference>
<dbReference type="AlphaFoldDB" id="A0A1A8WK84"/>
<reference evidence="2" key="1">
    <citation type="submission" date="2016-05" db="EMBL/GenBank/DDBJ databases">
        <authorList>
            <person name="Naeem Raeece"/>
        </authorList>
    </citation>
    <scope>NUCLEOTIDE SEQUENCE [LARGE SCALE GENOMIC DNA]</scope>
</reference>
<sequence length="30" mass="3685">MKFWTVVPSSIYSLLRQFRVHSWDTPQDLF</sequence>
<dbReference type="Proteomes" id="UP000078546">
    <property type="component" value="Unassembled WGS sequence"/>
</dbReference>
<organism evidence="1 2">
    <name type="scientific">Plasmodium ovale curtisi</name>
    <dbReference type="NCBI Taxonomy" id="864141"/>
    <lineage>
        <taxon>Eukaryota</taxon>
        <taxon>Sar</taxon>
        <taxon>Alveolata</taxon>
        <taxon>Apicomplexa</taxon>
        <taxon>Aconoidasida</taxon>
        <taxon>Haemosporida</taxon>
        <taxon>Plasmodiidae</taxon>
        <taxon>Plasmodium</taxon>
        <taxon>Plasmodium (Plasmodium)</taxon>
    </lineage>
</organism>
<evidence type="ECO:0000313" key="2">
    <source>
        <dbReference type="Proteomes" id="UP000078546"/>
    </source>
</evidence>
<evidence type="ECO:0000313" key="1">
    <source>
        <dbReference type="EMBL" id="SBS93376.1"/>
    </source>
</evidence>
<name>A0A1A8WK84_PLAOA</name>
<proteinExistence type="predicted"/>
<accession>A0A1A8WK84</accession>
<gene>
    <name evidence="1" type="ORF">POVCU1_025440</name>
</gene>